<comment type="caution">
    <text evidence="2">The sequence shown here is derived from an EMBL/GenBank/DDBJ whole genome shotgun (WGS) entry which is preliminary data.</text>
</comment>
<feature type="compositionally biased region" description="Polar residues" evidence="1">
    <location>
        <begin position="1"/>
        <end position="12"/>
    </location>
</feature>
<evidence type="ECO:0008006" key="4">
    <source>
        <dbReference type="Google" id="ProtNLM"/>
    </source>
</evidence>
<accession>A0A5C7HRS3</accession>
<dbReference type="Proteomes" id="UP000323000">
    <property type="component" value="Chromosome 6"/>
</dbReference>
<organism evidence="2 3">
    <name type="scientific">Acer yangbiense</name>
    <dbReference type="NCBI Taxonomy" id="1000413"/>
    <lineage>
        <taxon>Eukaryota</taxon>
        <taxon>Viridiplantae</taxon>
        <taxon>Streptophyta</taxon>
        <taxon>Embryophyta</taxon>
        <taxon>Tracheophyta</taxon>
        <taxon>Spermatophyta</taxon>
        <taxon>Magnoliopsida</taxon>
        <taxon>eudicotyledons</taxon>
        <taxon>Gunneridae</taxon>
        <taxon>Pentapetalae</taxon>
        <taxon>rosids</taxon>
        <taxon>malvids</taxon>
        <taxon>Sapindales</taxon>
        <taxon>Sapindaceae</taxon>
        <taxon>Hippocastanoideae</taxon>
        <taxon>Acereae</taxon>
        <taxon>Acer</taxon>
    </lineage>
</organism>
<feature type="compositionally biased region" description="Basic residues" evidence="1">
    <location>
        <begin position="129"/>
        <end position="143"/>
    </location>
</feature>
<dbReference type="PANTHER" id="PTHR47481">
    <property type="match status" value="1"/>
</dbReference>
<dbReference type="AlphaFoldDB" id="A0A5C7HRS3"/>
<evidence type="ECO:0000313" key="2">
    <source>
        <dbReference type="EMBL" id="TXG59508.1"/>
    </source>
</evidence>
<dbReference type="OrthoDB" id="1748177at2759"/>
<name>A0A5C7HRS3_9ROSI</name>
<dbReference type="EMBL" id="VAHF01000006">
    <property type="protein sequence ID" value="TXG59508.1"/>
    <property type="molecule type" value="Genomic_DNA"/>
</dbReference>
<sequence length="210" mass="23640">MNRSQFMSQDEPTLTKKQRENRSNLISKNLNFCLPIKLNQNNFVYWKAQILPIVRAFDLEELLFGPVISPKKYIEIKDEETDSMIKAISDDCLTWPKQFASTNLDLTNVSANILAKIHRGESTNDQRGGHYHGRARGRGRGRGGGRYNNSRPVCQVHSNSLNAITVSSSSVADPNWYIDNGATNHITPDFNNLSINSEYRGTERLVVGNG</sequence>
<reference evidence="3" key="1">
    <citation type="journal article" date="2019" name="Gigascience">
        <title>De novo genome assembly of the endangered Acer yangbiense, a plant species with extremely small populations endemic to Yunnan Province, China.</title>
        <authorList>
            <person name="Yang J."/>
            <person name="Wariss H.M."/>
            <person name="Tao L."/>
            <person name="Zhang R."/>
            <person name="Yun Q."/>
            <person name="Hollingsworth P."/>
            <person name="Dao Z."/>
            <person name="Luo G."/>
            <person name="Guo H."/>
            <person name="Ma Y."/>
            <person name="Sun W."/>
        </authorList>
    </citation>
    <scope>NUCLEOTIDE SEQUENCE [LARGE SCALE GENOMIC DNA]</scope>
    <source>
        <strain evidence="3">cv. Malutang</strain>
    </source>
</reference>
<feature type="region of interest" description="Disordered" evidence="1">
    <location>
        <begin position="122"/>
        <end position="146"/>
    </location>
</feature>
<evidence type="ECO:0000313" key="3">
    <source>
        <dbReference type="Proteomes" id="UP000323000"/>
    </source>
</evidence>
<evidence type="ECO:0000256" key="1">
    <source>
        <dbReference type="SAM" id="MobiDB-lite"/>
    </source>
</evidence>
<gene>
    <name evidence="2" type="ORF">EZV62_014081</name>
</gene>
<feature type="region of interest" description="Disordered" evidence="1">
    <location>
        <begin position="1"/>
        <end position="20"/>
    </location>
</feature>
<protein>
    <recommendedName>
        <fullName evidence="4">Retrotransposon Copia-like N-terminal domain-containing protein</fullName>
    </recommendedName>
</protein>
<keyword evidence="3" id="KW-1185">Reference proteome</keyword>
<proteinExistence type="predicted"/>
<dbReference type="PANTHER" id="PTHR47481:SF22">
    <property type="entry name" value="RETROTRANSPOSON GAG DOMAIN-CONTAINING PROTEIN"/>
    <property type="match status" value="1"/>
</dbReference>